<keyword evidence="4" id="KW-1003">Cell membrane</keyword>
<dbReference type="CDD" id="cd00333">
    <property type="entry name" value="MIP"/>
    <property type="match status" value="1"/>
</dbReference>
<evidence type="ECO:0000256" key="7">
    <source>
        <dbReference type="ARBA" id="ARBA00023136"/>
    </source>
</evidence>
<dbReference type="Gene3D" id="1.20.1080.10">
    <property type="entry name" value="Glycerol uptake facilitator protein"/>
    <property type="match status" value="1"/>
</dbReference>
<dbReference type="InParanoid" id="D6TBS8"/>
<accession>D6TBS8</accession>
<keyword evidence="6 9" id="KW-1133">Transmembrane helix</keyword>
<sequence length="273" mass="28272">MSNDFRNEQRDRTMVAPPPALLTATNLKDQTTSLGEEMSKGYVKPLIAELIGTFVFVFIGAGSIITNTLTHGAIGLLGIAIAHGLALAIVITIFAATSGGHINPAVTIGLLVTKHIAPLLGILYIVAQLVGATLAALLLRAIYPQAVWQAAQLGTPNLAPGVSFGTGVLVEVVLTFFLLLAVFGTAVDPRAPKIGGFGIGLTVLVDILVGGALTGAAMNPAVAFGPALAGGFWQNDLVYWIGPIVGAIIASLIYEYVILRTGRADHQVVQSTT</sequence>
<comment type="similarity">
    <text evidence="2 8">Belongs to the MIP/aquaporin (TC 1.A.8) family.</text>
</comment>
<evidence type="ECO:0000256" key="4">
    <source>
        <dbReference type="ARBA" id="ARBA00022475"/>
    </source>
</evidence>
<proteinExistence type="inferred from homology"/>
<dbReference type="PRINTS" id="PR00783">
    <property type="entry name" value="MINTRINSICP"/>
</dbReference>
<evidence type="ECO:0000256" key="6">
    <source>
        <dbReference type="ARBA" id="ARBA00022989"/>
    </source>
</evidence>
<dbReference type="InterPro" id="IPR034294">
    <property type="entry name" value="Aquaporin_transptr"/>
</dbReference>
<evidence type="ECO:0000256" key="9">
    <source>
        <dbReference type="SAM" id="Phobius"/>
    </source>
</evidence>
<protein>
    <submittedName>
        <fullName evidence="10">MIP family channel protein</fullName>
    </submittedName>
</protein>
<name>D6TBS8_KTERA</name>
<keyword evidence="7 9" id="KW-0472">Membrane</keyword>
<keyword evidence="5 8" id="KW-0812">Transmembrane</keyword>
<dbReference type="InterPro" id="IPR000425">
    <property type="entry name" value="MIP"/>
</dbReference>
<dbReference type="PANTHER" id="PTHR19139:SF199">
    <property type="entry name" value="MIP17260P"/>
    <property type="match status" value="1"/>
</dbReference>
<evidence type="ECO:0000256" key="2">
    <source>
        <dbReference type="ARBA" id="ARBA00006175"/>
    </source>
</evidence>
<dbReference type="STRING" id="485913.Krac_11442"/>
<keyword evidence="3 8" id="KW-0813">Transport</keyword>
<evidence type="ECO:0000256" key="3">
    <source>
        <dbReference type="ARBA" id="ARBA00022448"/>
    </source>
</evidence>
<dbReference type="GO" id="GO:0005886">
    <property type="term" value="C:plasma membrane"/>
    <property type="evidence" value="ECO:0007669"/>
    <property type="project" value="UniProtKB-SubCell"/>
</dbReference>
<dbReference type="Pfam" id="PF00230">
    <property type="entry name" value="MIP"/>
    <property type="match status" value="1"/>
</dbReference>
<comment type="caution">
    <text evidence="10">The sequence shown here is derived from an EMBL/GenBank/DDBJ whole genome shotgun (WGS) entry which is preliminary data.</text>
</comment>
<feature type="transmembrane region" description="Helical" evidence="9">
    <location>
        <begin position="163"/>
        <end position="187"/>
    </location>
</feature>
<evidence type="ECO:0000313" key="10">
    <source>
        <dbReference type="EMBL" id="EFH89860.1"/>
    </source>
</evidence>
<dbReference type="EMBL" id="ADVG01000001">
    <property type="protein sequence ID" value="EFH89860.1"/>
    <property type="molecule type" value="Genomic_DNA"/>
</dbReference>
<dbReference type="Proteomes" id="UP000004508">
    <property type="component" value="Unassembled WGS sequence"/>
</dbReference>
<dbReference type="GO" id="GO:0015250">
    <property type="term" value="F:water channel activity"/>
    <property type="evidence" value="ECO:0007669"/>
    <property type="project" value="TreeGrafter"/>
</dbReference>
<comment type="subcellular location">
    <subcellularLocation>
        <location evidence="1">Cell membrane</location>
        <topology evidence="1">Multi-pass membrane protein</topology>
    </subcellularLocation>
</comment>
<dbReference type="AlphaFoldDB" id="D6TBS8"/>
<organism evidence="10 11">
    <name type="scientific">Ktedonobacter racemifer DSM 44963</name>
    <dbReference type="NCBI Taxonomy" id="485913"/>
    <lineage>
        <taxon>Bacteria</taxon>
        <taxon>Bacillati</taxon>
        <taxon>Chloroflexota</taxon>
        <taxon>Ktedonobacteria</taxon>
        <taxon>Ktedonobacterales</taxon>
        <taxon>Ktedonobacteraceae</taxon>
        <taxon>Ktedonobacter</taxon>
    </lineage>
</organism>
<keyword evidence="11" id="KW-1185">Reference proteome</keyword>
<evidence type="ECO:0000256" key="8">
    <source>
        <dbReference type="RuleBase" id="RU000477"/>
    </source>
</evidence>
<feature type="transmembrane region" description="Helical" evidence="9">
    <location>
        <begin position="46"/>
        <end position="66"/>
    </location>
</feature>
<feature type="transmembrane region" description="Helical" evidence="9">
    <location>
        <begin position="194"/>
        <end position="217"/>
    </location>
</feature>
<dbReference type="eggNOG" id="COG0580">
    <property type="taxonomic scope" value="Bacteria"/>
</dbReference>
<feature type="transmembrane region" description="Helical" evidence="9">
    <location>
        <begin position="72"/>
        <end position="95"/>
    </location>
</feature>
<dbReference type="PANTHER" id="PTHR19139">
    <property type="entry name" value="AQUAPORIN TRANSPORTER"/>
    <property type="match status" value="1"/>
</dbReference>
<feature type="transmembrane region" description="Helical" evidence="9">
    <location>
        <begin position="116"/>
        <end position="143"/>
    </location>
</feature>
<reference evidence="10 11" key="1">
    <citation type="journal article" date="2011" name="Stand. Genomic Sci.">
        <title>Non-contiguous finished genome sequence and contextual data of the filamentous soil bacterium Ktedonobacter racemifer type strain (SOSP1-21).</title>
        <authorList>
            <person name="Chang Y.J."/>
            <person name="Land M."/>
            <person name="Hauser L."/>
            <person name="Chertkov O."/>
            <person name="Del Rio T.G."/>
            <person name="Nolan M."/>
            <person name="Copeland A."/>
            <person name="Tice H."/>
            <person name="Cheng J.F."/>
            <person name="Lucas S."/>
            <person name="Han C."/>
            <person name="Goodwin L."/>
            <person name="Pitluck S."/>
            <person name="Ivanova N."/>
            <person name="Ovchinikova G."/>
            <person name="Pati A."/>
            <person name="Chen A."/>
            <person name="Palaniappan K."/>
            <person name="Mavromatis K."/>
            <person name="Liolios K."/>
            <person name="Brettin T."/>
            <person name="Fiebig A."/>
            <person name="Rohde M."/>
            <person name="Abt B."/>
            <person name="Goker M."/>
            <person name="Detter J.C."/>
            <person name="Woyke T."/>
            <person name="Bristow J."/>
            <person name="Eisen J.A."/>
            <person name="Markowitz V."/>
            <person name="Hugenholtz P."/>
            <person name="Kyrpides N.C."/>
            <person name="Klenk H.P."/>
            <person name="Lapidus A."/>
        </authorList>
    </citation>
    <scope>NUCLEOTIDE SEQUENCE [LARGE SCALE GENOMIC DNA]</scope>
    <source>
        <strain evidence="11">DSM 44963</strain>
    </source>
</reference>
<evidence type="ECO:0000313" key="11">
    <source>
        <dbReference type="Proteomes" id="UP000004508"/>
    </source>
</evidence>
<evidence type="ECO:0000256" key="5">
    <source>
        <dbReference type="ARBA" id="ARBA00022692"/>
    </source>
</evidence>
<dbReference type="SUPFAM" id="SSF81338">
    <property type="entry name" value="Aquaporin-like"/>
    <property type="match status" value="1"/>
</dbReference>
<feature type="transmembrane region" description="Helical" evidence="9">
    <location>
        <begin position="237"/>
        <end position="257"/>
    </location>
</feature>
<dbReference type="PROSITE" id="PS00221">
    <property type="entry name" value="MIP"/>
    <property type="match status" value="1"/>
</dbReference>
<gene>
    <name evidence="10" type="ORF">Krac_11442</name>
</gene>
<evidence type="ECO:0000256" key="1">
    <source>
        <dbReference type="ARBA" id="ARBA00004651"/>
    </source>
</evidence>
<dbReference type="InterPro" id="IPR023271">
    <property type="entry name" value="Aquaporin-like"/>
</dbReference>
<dbReference type="InterPro" id="IPR022357">
    <property type="entry name" value="MIP_CS"/>
</dbReference>